<keyword evidence="10" id="KW-1133">Transmembrane helix</keyword>
<dbReference type="InterPro" id="IPR036249">
    <property type="entry name" value="Thioredoxin-like_sf"/>
</dbReference>
<dbReference type="InterPro" id="IPR036356">
    <property type="entry name" value="ERp29_C_sf"/>
</dbReference>
<keyword evidence="4" id="KW-0732">Signal</keyword>
<dbReference type="PANTHER" id="PTHR45672">
    <property type="entry name" value="PROTEIN DISULFIDE-ISOMERASE C17H9.14C-RELATED"/>
    <property type="match status" value="1"/>
</dbReference>
<evidence type="ECO:0000256" key="6">
    <source>
        <dbReference type="ARBA" id="ARBA00023157"/>
    </source>
</evidence>
<dbReference type="GO" id="GO:0006457">
    <property type="term" value="P:protein folding"/>
    <property type="evidence" value="ECO:0007669"/>
    <property type="project" value="TreeGrafter"/>
</dbReference>
<evidence type="ECO:0000256" key="4">
    <source>
        <dbReference type="ARBA" id="ARBA00022729"/>
    </source>
</evidence>
<dbReference type="Proteomes" id="UP000033710">
    <property type="component" value="Unassembled WGS sequence"/>
</dbReference>
<evidence type="ECO:0000256" key="7">
    <source>
        <dbReference type="ARBA" id="ARBA00023235"/>
    </source>
</evidence>
<accession>A0A0F2LVZ3</accession>
<dbReference type="PRINTS" id="PR00421">
    <property type="entry name" value="THIOREDOXIN"/>
</dbReference>
<evidence type="ECO:0000256" key="10">
    <source>
        <dbReference type="SAM" id="Phobius"/>
    </source>
</evidence>
<gene>
    <name evidence="12" type="ORF">SPSK_05269</name>
</gene>
<organism evidence="12 13">
    <name type="scientific">Sporothrix schenckii 1099-18</name>
    <dbReference type="NCBI Taxonomy" id="1397361"/>
    <lineage>
        <taxon>Eukaryota</taxon>
        <taxon>Fungi</taxon>
        <taxon>Dikarya</taxon>
        <taxon>Ascomycota</taxon>
        <taxon>Pezizomycotina</taxon>
        <taxon>Sordariomycetes</taxon>
        <taxon>Sordariomycetidae</taxon>
        <taxon>Ophiostomatales</taxon>
        <taxon>Ophiostomataceae</taxon>
        <taxon>Sporothrix</taxon>
    </lineage>
</organism>
<dbReference type="KEGG" id="ssck:SPSK_05269"/>
<keyword evidence="10" id="KW-0812">Transmembrane</keyword>
<dbReference type="InterPro" id="IPR011679">
    <property type="entry name" value="ERp29_C"/>
</dbReference>
<dbReference type="SUPFAM" id="SSF47933">
    <property type="entry name" value="ERP29 C domain-like"/>
    <property type="match status" value="1"/>
</dbReference>
<dbReference type="GeneID" id="27667296"/>
<dbReference type="OrthoDB" id="10264505at2759"/>
<feature type="transmembrane region" description="Helical" evidence="10">
    <location>
        <begin position="48"/>
        <end position="67"/>
    </location>
</feature>
<evidence type="ECO:0000256" key="8">
    <source>
        <dbReference type="ARBA" id="ARBA00023284"/>
    </source>
</evidence>
<dbReference type="EC" id="5.3.4.1" evidence="3"/>
<dbReference type="PANTHER" id="PTHR45672:SF11">
    <property type="entry name" value="PROTEIN DISULFIDE-ISOMERASE C17H9.14C"/>
    <property type="match status" value="1"/>
</dbReference>
<evidence type="ECO:0000256" key="9">
    <source>
        <dbReference type="RuleBase" id="RU004208"/>
    </source>
</evidence>
<dbReference type="CDD" id="cd02998">
    <property type="entry name" value="PDI_a_ERp38"/>
    <property type="match status" value="2"/>
</dbReference>
<sequence length="419" mass="44931">MAVREAAKWHLLRSSSDFKANGHPAQTPLIDKQFHQPIKNITFHTMRLSLFALLGLASLAAAGSAVLDLIPSNFDKVVINSGKPTLVEFFAPWCGHCKNLAPVYEDLAQAYSFSDKVQIAKVDADAEKSLGKRFGVQGFPTLKFFDGTGSDPVDYQGGRDLDSLTSFISDKTGIKPRKKAAAPSDVVMLTESTFGKTIGAEQNVLVAFTAPWCGHCKSLAPTWEKLATDFAAESSVVIAKVDAEAENSKQVAKDQGVSSYPTIKFFPRGSKEPELYAGGRSEADFVKFINEKAGTHRTVGGGLDAAAGTIEALDELVAKFAAGRATLTEAAKDVKKAANALQGQVGGKFAEYYVRVFDKLSANDGFVAKELARLESILGKGGLAPTKIDELTSKSNILRKFTEKPTAEKNADDAAKDEL</sequence>
<dbReference type="Pfam" id="PF07749">
    <property type="entry name" value="ERp29"/>
    <property type="match status" value="1"/>
</dbReference>
<dbReference type="InterPro" id="IPR013766">
    <property type="entry name" value="Thioredoxin_domain"/>
</dbReference>
<evidence type="ECO:0000259" key="11">
    <source>
        <dbReference type="PROSITE" id="PS51352"/>
    </source>
</evidence>
<dbReference type="Pfam" id="PF00085">
    <property type="entry name" value="Thioredoxin"/>
    <property type="match status" value="2"/>
</dbReference>
<keyword evidence="7 12" id="KW-0413">Isomerase</keyword>
<feature type="domain" description="Thioredoxin" evidence="11">
    <location>
        <begin position="52"/>
        <end position="173"/>
    </location>
</feature>
<dbReference type="PROSITE" id="PS00194">
    <property type="entry name" value="THIOREDOXIN_1"/>
    <property type="match status" value="2"/>
</dbReference>
<dbReference type="InterPro" id="IPR017937">
    <property type="entry name" value="Thioredoxin_CS"/>
</dbReference>
<comment type="similarity">
    <text evidence="2 9">Belongs to the protein disulfide isomerase family.</text>
</comment>
<dbReference type="VEuPathDB" id="FungiDB:SPSK_05269"/>
<evidence type="ECO:0000256" key="5">
    <source>
        <dbReference type="ARBA" id="ARBA00022737"/>
    </source>
</evidence>
<evidence type="ECO:0000256" key="2">
    <source>
        <dbReference type="ARBA" id="ARBA00006347"/>
    </source>
</evidence>
<keyword evidence="10" id="KW-0472">Membrane</keyword>
<comment type="catalytic activity">
    <reaction evidence="1">
        <text>Catalyzes the rearrangement of -S-S- bonds in proteins.</text>
        <dbReference type="EC" id="5.3.4.1"/>
    </reaction>
</comment>
<dbReference type="Gene3D" id="1.20.1150.12">
    <property type="entry name" value="Endoplasmic reticulum resident protein 29, C-terminal domain"/>
    <property type="match status" value="1"/>
</dbReference>
<feature type="domain" description="Thioredoxin" evidence="11">
    <location>
        <begin position="176"/>
        <end position="322"/>
    </location>
</feature>
<dbReference type="InterPro" id="IPR005788">
    <property type="entry name" value="PDI_thioredoxin-like_dom"/>
</dbReference>
<keyword evidence="6" id="KW-1015">Disulfide bond</keyword>
<dbReference type="RefSeq" id="XP_016583346.1">
    <property type="nucleotide sequence ID" value="XM_016732019.1"/>
</dbReference>
<comment type="caution">
    <text evidence="12">The sequence shown here is derived from an EMBL/GenBank/DDBJ whole genome shotgun (WGS) entry which is preliminary data.</text>
</comment>
<name>A0A0F2LVZ3_SPOSC</name>
<evidence type="ECO:0000256" key="3">
    <source>
        <dbReference type="ARBA" id="ARBA00012723"/>
    </source>
</evidence>
<evidence type="ECO:0000313" key="13">
    <source>
        <dbReference type="Proteomes" id="UP000033710"/>
    </source>
</evidence>
<dbReference type="GO" id="GO:0005783">
    <property type="term" value="C:endoplasmic reticulum"/>
    <property type="evidence" value="ECO:0007669"/>
    <property type="project" value="InterPro"/>
</dbReference>
<reference evidence="12 13" key="1">
    <citation type="journal article" date="2014" name="BMC Genomics">
        <title>Comparative genomics of the major fungal agents of human and animal Sporotrichosis: Sporothrix schenckii and Sporothrix brasiliensis.</title>
        <authorList>
            <person name="Teixeira M.M."/>
            <person name="de Almeida L.G."/>
            <person name="Kubitschek-Barreira P."/>
            <person name="Alves F.L."/>
            <person name="Kioshima E.S."/>
            <person name="Abadio A.K."/>
            <person name="Fernandes L."/>
            <person name="Derengowski L.S."/>
            <person name="Ferreira K.S."/>
            <person name="Souza R.C."/>
            <person name="Ruiz J.C."/>
            <person name="de Andrade N.C."/>
            <person name="Paes H.C."/>
            <person name="Nicola A.M."/>
            <person name="Albuquerque P."/>
            <person name="Gerber A.L."/>
            <person name="Martins V.P."/>
            <person name="Peconick L.D."/>
            <person name="Neto A.V."/>
            <person name="Chaucanez C.B."/>
            <person name="Silva P.A."/>
            <person name="Cunha O.L."/>
            <person name="de Oliveira F.F."/>
            <person name="dos Santos T.C."/>
            <person name="Barros A.L."/>
            <person name="Soares M.A."/>
            <person name="de Oliveira L.M."/>
            <person name="Marini M.M."/>
            <person name="Villalobos-Duno H."/>
            <person name="Cunha M.M."/>
            <person name="de Hoog S."/>
            <person name="da Silveira J.F."/>
            <person name="Henrissat B."/>
            <person name="Nino-Vega G.A."/>
            <person name="Cisalpino P.S."/>
            <person name="Mora-Montes H.M."/>
            <person name="Almeida S.R."/>
            <person name="Stajich J.E."/>
            <person name="Lopes-Bezerra L.M."/>
            <person name="Vasconcelos A.T."/>
            <person name="Felipe M.S."/>
        </authorList>
    </citation>
    <scope>NUCLEOTIDE SEQUENCE [LARGE SCALE GENOMIC DNA]</scope>
    <source>
        <strain evidence="12 13">1099-18</strain>
    </source>
</reference>
<keyword evidence="5" id="KW-0677">Repeat</keyword>
<dbReference type="InterPro" id="IPR051063">
    <property type="entry name" value="PDI"/>
</dbReference>
<keyword evidence="8" id="KW-0676">Redox-active center</keyword>
<dbReference type="FunFam" id="3.40.30.10:FF:000032">
    <property type="entry name" value="Protein disulfide-isomerase A6 homolog"/>
    <property type="match status" value="2"/>
</dbReference>
<reference evidence="12 13" key="2">
    <citation type="journal article" date="2015" name="Eukaryot. Cell">
        <title>Asexual propagation of a virulent clone complex in a human and feline outbreak of sporotrichosis.</title>
        <authorList>
            <person name="Teixeira Mde M."/>
            <person name="Rodrigues A.M."/>
            <person name="Tsui C.K."/>
            <person name="de Almeida L.G."/>
            <person name="Van Diepeningen A.D."/>
            <person name="van den Ende B.G."/>
            <person name="Fernandes G.F."/>
            <person name="Kano R."/>
            <person name="Hamelin R.C."/>
            <person name="Lopes-Bezerra L.M."/>
            <person name="Vasconcelos A.T."/>
            <person name="de Hoog S."/>
            <person name="de Camargo Z.P."/>
            <person name="Felipe M.S."/>
        </authorList>
    </citation>
    <scope>NUCLEOTIDE SEQUENCE [LARGE SCALE GENOMIC DNA]</scope>
    <source>
        <strain evidence="12 13">1099-18</strain>
    </source>
</reference>
<dbReference type="CDD" id="cd00238">
    <property type="entry name" value="ERp29c"/>
    <property type="match status" value="1"/>
</dbReference>
<protein>
    <recommendedName>
        <fullName evidence="3">protein disulfide-isomerase</fullName>
        <ecNumber evidence="3">5.3.4.1</ecNumber>
    </recommendedName>
</protein>
<dbReference type="SUPFAM" id="SSF52833">
    <property type="entry name" value="Thioredoxin-like"/>
    <property type="match status" value="2"/>
</dbReference>
<dbReference type="AlphaFoldDB" id="A0A0F2LVZ3"/>
<evidence type="ECO:0000313" key="12">
    <source>
        <dbReference type="EMBL" id="KJR80670.1"/>
    </source>
</evidence>
<dbReference type="NCBIfam" id="TIGR01126">
    <property type="entry name" value="pdi_dom"/>
    <property type="match status" value="2"/>
</dbReference>
<dbReference type="PROSITE" id="PS51352">
    <property type="entry name" value="THIOREDOXIN_2"/>
    <property type="match status" value="2"/>
</dbReference>
<dbReference type="Gene3D" id="3.40.30.10">
    <property type="entry name" value="Glutaredoxin"/>
    <property type="match status" value="2"/>
</dbReference>
<dbReference type="GO" id="GO:0003756">
    <property type="term" value="F:protein disulfide isomerase activity"/>
    <property type="evidence" value="ECO:0007669"/>
    <property type="project" value="UniProtKB-EC"/>
</dbReference>
<dbReference type="EMBL" id="AXCR01000012">
    <property type="protein sequence ID" value="KJR80670.1"/>
    <property type="molecule type" value="Genomic_DNA"/>
</dbReference>
<proteinExistence type="inferred from homology"/>
<evidence type="ECO:0000256" key="1">
    <source>
        <dbReference type="ARBA" id="ARBA00001182"/>
    </source>
</evidence>